<dbReference type="InterPro" id="IPR015590">
    <property type="entry name" value="Aldehyde_DH_dom"/>
</dbReference>
<dbReference type="InterPro" id="IPR016163">
    <property type="entry name" value="Ald_DH_C"/>
</dbReference>
<feature type="compositionally biased region" description="Low complexity" evidence="5">
    <location>
        <begin position="462"/>
        <end position="488"/>
    </location>
</feature>
<evidence type="ECO:0000256" key="1">
    <source>
        <dbReference type="ARBA" id="ARBA00009986"/>
    </source>
</evidence>
<dbReference type="InterPro" id="IPR016162">
    <property type="entry name" value="Ald_DH_N"/>
</dbReference>
<feature type="compositionally biased region" description="Low complexity" evidence="5">
    <location>
        <begin position="499"/>
        <end position="519"/>
    </location>
</feature>
<comment type="similarity">
    <text evidence="1 4">Belongs to the aldehyde dehydrogenase family.</text>
</comment>
<dbReference type="PANTHER" id="PTHR43111">
    <property type="entry name" value="ALDEHYDE DEHYDROGENASE B-RELATED"/>
    <property type="match status" value="1"/>
</dbReference>
<sequence length="519" mass="55006">MSYESRYENFIGGQWVPPARGRYFENPTPVTGQTFCEVARSDEADVEAALDAAHAAAPAWGKTAPAERAAILNKIADRIDEHTAALAVAEVWDNGKPIREALAADIPLAADHFRYFAAALRAQEGSLSQIDDDTVAYHFHEPLGVVGQIIPWNFPILMGAWKLAPALAAGNAVVLKPAEQTPVSVLYLMSLIGDLLPPGVLNVVSGFGAEAGKPLASSNRIAKIAFTGETTTGRLIMQYASQNLIPVTLELGGKSPNIFFSDVMAKADDYQDKALEGFTMFALNQGEVCTCPSRSLVQADIYDQFLELAAIRTKAVRQGDPLDSETMLGSQASNDQLEKVLSYIEIGKGEGAKVITGGERAELGGDLSGGFYMQPTILGGDNSMRVFQEEIFGPVVAVTSFSDYDDAMSIANDTLYGLGAGSPTSTMSPTPTASSRTPARGPRRPSPNPTNPNRKLPPDPPARCSRSPSPAATSTSSGGSSPWCSSACGPPPRWSGWACSRGGTTRSTRPPRCSPCSST</sequence>
<dbReference type="InterPro" id="IPR016161">
    <property type="entry name" value="Ald_DH/histidinol_DH"/>
</dbReference>
<feature type="region of interest" description="Disordered" evidence="5">
    <location>
        <begin position="421"/>
        <end position="519"/>
    </location>
</feature>
<feature type="compositionally biased region" description="Low complexity" evidence="5">
    <location>
        <begin position="422"/>
        <end position="440"/>
    </location>
</feature>
<dbReference type="GO" id="GO:0016620">
    <property type="term" value="F:oxidoreductase activity, acting on the aldehyde or oxo group of donors, NAD or NADP as acceptor"/>
    <property type="evidence" value="ECO:0007669"/>
    <property type="project" value="InterPro"/>
</dbReference>
<comment type="caution">
    <text evidence="7">The sequence shown here is derived from an EMBL/GenBank/DDBJ whole genome shotgun (WGS) entry which is preliminary data.</text>
</comment>
<dbReference type="EMBL" id="BLLA01000001">
    <property type="protein sequence ID" value="GFG97970.1"/>
    <property type="molecule type" value="Genomic_DNA"/>
</dbReference>
<dbReference type="PROSITE" id="PS00687">
    <property type="entry name" value="ALDEHYDE_DEHYDR_GLU"/>
    <property type="match status" value="1"/>
</dbReference>
<organism evidence="7 8">
    <name type="scientific">Mycobacterium timonense</name>
    <dbReference type="NCBI Taxonomy" id="701043"/>
    <lineage>
        <taxon>Bacteria</taxon>
        <taxon>Bacillati</taxon>
        <taxon>Actinomycetota</taxon>
        <taxon>Actinomycetes</taxon>
        <taxon>Mycobacteriales</taxon>
        <taxon>Mycobacteriaceae</taxon>
        <taxon>Mycobacterium</taxon>
        <taxon>Mycobacterium avium complex (MAC)</taxon>
    </lineage>
</organism>
<dbReference type="AlphaFoldDB" id="A0A7I9ZAH1"/>
<dbReference type="Gene3D" id="3.40.605.10">
    <property type="entry name" value="Aldehyde Dehydrogenase, Chain A, domain 1"/>
    <property type="match status" value="1"/>
</dbReference>
<dbReference type="FunFam" id="3.40.605.10:FF:000001">
    <property type="entry name" value="Aldehyde dehydrogenase 1"/>
    <property type="match status" value="1"/>
</dbReference>
<dbReference type="PANTHER" id="PTHR43111:SF1">
    <property type="entry name" value="ALDEHYDE DEHYDROGENASE B-RELATED"/>
    <property type="match status" value="1"/>
</dbReference>
<evidence type="ECO:0000259" key="6">
    <source>
        <dbReference type="Pfam" id="PF00171"/>
    </source>
</evidence>
<gene>
    <name evidence="7" type="ORF">MTIM_38490</name>
</gene>
<accession>A0A7I9ZAH1</accession>
<dbReference type="Proteomes" id="UP000465301">
    <property type="component" value="Unassembled WGS sequence"/>
</dbReference>
<keyword evidence="2 4" id="KW-0560">Oxidoreductase</keyword>
<keyword evidence="8" id="KW-1185">Reference proteome</keyword>
<evidence type="ECO:0000256" key="2">
    <source>
        <dbReference type="ARBA" id="ARBA00023002"/>
    </source>
</evidence>
<protein>
    <submittedName>
        <fullName evidence="7">Putative aldehyde dehydrogenase</fullName>
    </submittedName>
</protein>
<dbReference type="InterPro" id="IPR029510">
    <property type="entry name" value="Ald_DH_CS_GLU"/>
</dbReference>
<name>A0A7I9ZAH1_9MYCO</name>
<dbReference type="InterPro" id="IPR016160">
    <property type="entry name" value="Ald_DH_CS_CYS"/>
</dbReference>
<feature type="domain" description="Aldehyde dehydrogenase" evidence="6">
    <location>
        <begin position="15"/>
        <end position="425"/>
    </location>
</feature>
<proteinExistence type="inferred from homology"/>
<dbReference type="Gene3D" id="3.40.309.10">
    <property type="entry name" value="Aldehyde Dehydrogenase, Chain A, domain 2"/>
    <property type="match status" value="1"/>
</dbReference>
<feature type="active site" evidence="3">
    <location>
        <position position="250"/>
    </location>
</feature>
<dbReference type="Pfam" id="PF00171">
    <property type="entry name" value="Aldedh"/>
    <property type="match status" value="1"/>
</dbReference>
<evidence type="ECO:0000256" key="4">
    <source>
        <dbReference type="RuleBase" id="RU003345"/>
    </source>
</evidence>
<dbReference type="SUPFAM" id="SSF53720">
    <property type="entry name" value="ALDH-like"/>
    <property type="match status" value="1"/>
</dbReference>
<evidence type="ECO:0000256" key="5">
    <source>
        <dbReference type="SAM" id="MobiDB-lite"/>
    </source>
</evidence>
<evidence type="ECO:0000313" key="8">
    <source>
        <dbReference type="Proteomes" id="UP000465301"/>
    </source>
</evidence>
<reference evidence="7 8" key="1">
    <citation type="journal article" date="2019" name="Emerg. Microbes Infect.">
        <title>Comprehensive subspecies identification of 175 nontuberculous mycobacteria species based on 7547 genomic profiles.</title>
        <authorList>
            <person name="Matsumoto Y."/>
            <person name="Kinjo T."/>
            <person name="Motooka D."/>
            <person name="Nabeya D."/>
            <person name="Jung N."/>
            <person name="Uechi K."/>
            <person name="Horii T."/>
            <person name="Iida T."/>
            <person name="Fujita J."/>
            <person name="Nakamura S."/>
        </authorList>
    </citation>
    <scope>NUCLEOTIDE SEQUENCE [LARGE SCALE GENOMIC DNA]</scope>
    <source>
        <strain evidence="7 8">JCM 30726</strain>
    </source>
</reference>
<dbReference type="PROSITE" id="PS00070">
    <property type="entry name" value="ALDEHYDE_DEHYDR_CYS"/>
    <property type="match status" value="1"/>
</dbReference>
<evidence type="ECO:0000256" key="3">
    <source>
        <dbReference type="PROSITE-ProRule" id="PRU10007"/>
    </source>
</evidence>
<evidence type="ECO:0000313" key="7">
    <source>
        <dbReference type="EMBL" id="GFG97970.1"/>
    </source>
</evidence>